<name>A0A0N5CYR1_THECL</name>
<dbReference type="WBParaSite" id="TCLT_0000559401-mRNA-1">
    <property type="protein sequence ID" value="TCLT_0000559401-mRNA-1"/>
    <property type="gene ID" value="TCLT_0000559401"/>
</dbReference>
<reference evidence="3" key="1">
    <citation type="submission" date="2017-02" db="UniProtKB">
        <authorList>
            <consortium name="WormBaseParasite"/>
        </authorList>
    </citation>
    <scope>IDENTIFICATION</scope>
</reference>
<proteinExistence type="predicted"/>
<dbReference type="EMBL" id="UYYF01004348">
    <property type="protein sequence ID" value="VDN02845.1"/>
    <property type="molecule type" value="Genomic_DNA"/>
</dbReference>
<dbReference type="AlphaFoldDB" id="A0A0N5CYR1"/>
<organism evidence="3">
    <name type="scientific">Thelazia callipaeda</name>
    <name type="common">Oriental eyeworm</name>
    <name type="synonym">Parasitic nematode</name>
    <dbReference type="NCBI Taxonomy" id="103827"/>
    <lineage>
        <taxon>Eukaryota</taxon>
        <taxon>Metazoa</taxon>
        <taxon>Ecdysozoa</taxon>
        <taxon>Nematoda</taxon>
        <taxon>Chromadorea</taxon>
        <taxon>Rhabditida</taxon>
        <taxon>Spirurina</taxon>
        <taxon>Spiruromorpha</taxon>
        <taxon>Thelazioidea</taxon>
        <taxon>Thelaziidae</taxon>
        <taxon>Thelazia</taxon>
    </lineage>
</organism>
<evidence type="ECO:0000313" key="2">
    <source>
        <dbReference type="Proteomes" id="UP000276776"/>
    </source>
</evidence>
<dbReference type="SUPFAM" id="SSF53300">
    <property type="entry name" value="vWA-like"/>
    <property type="match status" value="1"/>
</dbReference>
<evidence type="ECO:0000313" key="3">
    <source>
        <dbReference type="WBParaSite" id="TCLT_0000559401-mRNA-1"/>
    </source>
</evidence>
<reference evidence="1 2" key="2">
    <citation type="submission" date="2018-11" db="EMBL/GenBank/DDBJ databases">
        <authorList>
            <consortium name="Pathogen Informatics"/>
        </authorList>
    </citation>
    <scope>NUCLEOTIDE SEQUENCE [LARGE SCALE GENOMIC DNA]</scope>
</reference>
<keyword evidence="2" id="KW-1185">Reference proteome</keyword>
<dbReference type="InterPro" id="IPR036465">
    <property type="entry name" value="vWFA_dom_sf"/>
</dbReference>
<evidence type="ECO:0000313" key="1">
    <source>
        <dbReference type="EMBL" id="VDN02845.1"/>
    </source>
</evidence>
<protein>
    <submittedName>
        <fullName evidence="3">VWFA domain-containing protein</fullName>
    </submittedName>
</protein>
<gene>
    <name evidence="1" type="ORF">TCLT_LOCUS5583</name>
</gene>
<dbReference type="STRING" id="103827.A0A0N5CYR1"/>
<dbReference type="Proteomes" id="UP000276776">
    <property type="component" value="Unassembled WGS sequence"/>
</dbReference>
<accession>A0A0N5CYR1</accession>
<sequence length="109" mass="12158">MCGEATKLNDTNYISECEKDALFVIDSTSSVRRYFEDHRAYAVEVIKAILPDDDQTTRIGELPFFAGITATGAALDLALNVLQERRPNAITNVIIITDGFRYVISNIEK</sequence>
<dbReference type="OrthoDB" id="6132182at2759"/>